<sequence length="162" mass="17720">MRRLVSPSAPRPSALMNFPLAAPPPTSRWFLPGAPAGRRPRAPCSDDERRRQRRAHLLATTCFLVLGHGSWDQLRAPFFGLCAKGAYRVVERDWLALPASGALAETDAWLAAHFRAGFASLSPRLLSPLPLLGIPGVTADADCAGYYRDVRQFRPPPHTRGA</sequence>
<evidence type="ECO:0000313" key="2">
    <source>
        <dbReference type="Proteomes" id="UP000536534"/>
    </source>
</evidence>
<organism evidence="1 2">
    <name type="scientific">Thauera phenolivorans</name>
    <dbReference type="NCBI Taxonomy" id="1792543"/>
    <lineage>
        <taxon>Bacteria</taxon>
        <taxon>Pseudomonadati</taxon>
        <taxon>Pseudomonadota</taxon>
        <taxon>Betaproteobacteria</taxon>
        <taxon>Rhodocyclales</taxon>
        <taxon>Zoogloeaceae</taxon>
        <taxon>Thauera</taxon>
    </lineage>
</organism>
<dbReference type="AlphaFoldDB" id="A0A7X7LYA1"/>
<proteinExistence type="predicted"/>
<dbReference type="EMBL" id="JAAYYV010000420">
    <property type="protein sequence ID" value="NLF55620.1"/>
    <property type="molecule type" value="Genomic_DNA"/>
</dbReference>
<dbReference type="Proteomes" id="UP000536534">
    <property type="component" value="Unassembled WGS sequence"/>
</dbReference>
<gene>
    <name evidence="1" type="ORF">GX576_14725</name>
</gene>
<dbReference type="InterPro" id="IPR021390">
    <property type="entry name" value="DUF3025"/>
</dbReference>
<evidence type="ECO:0000313" key="1">
    <source>
        <dbReference type="EMBL" id="NLF55620.1"/>
    </source>
</evidence>
<reference evidence="1 2" key="1">
    <citation type="journal article" date="2020" name="Biotechnol. Biofuels">
        <title>New insights from the biogas microbiome by comprehensive genome-resolved metagenomics of nearly 1600 species originating from multiple anaerobic digesters.</title>
        <authorList>
            <person name="Campanaro S."/>
            <person name="Treu L."/>
            <person name="Rodriguez-R L.M."/>
            <person name="Kovalovszki A."/>
            <person name="Ziels R.M."/>
            <person name="Maus I."/>
            <person name="Zhu X."/>
            <person name="Kougias P.G."/>
            <person name="Basile A."/>
            <person name="Luo G."/>
            <person name="Schluter A."/>
            <person name="Konstantinidis K.T."/>
            <person name="Angelidaki I."/>
        </authorList>
    </citation>
    <scope>NUCLEOTIDE SEQUENCE [LARGE SCALE GENOMIC DNA]</scope>
    <source>
        <strain evidence="1">AS06rmzACSIP_256</strain>
    </source>
</reference>
<comment type="caution">
    <text evidence="1">The sequence shown here is derived from an EMBL/GenBank/DDBJ whole genome shotgun (WGS) entry which is preliminary data.</text>
</comment>
<protein>
    <submittedName>
        <fullName evidence="1">DUF3025 domain-containing protein</fullName>
    </submittedName>
</protein>
<dbReference type="Pfam" id="PF11227">
    <property type="entry name" value="DUF3025"/>
    <property type="match status" value="1"/>
</dbReference>
<name>A0A7X7LYA1_9RHOO</name>
<accession>A0A7X7LYA1</accession>